<feature type="domain" description="Flagellin N-terminal" evidence="5">
    <location>
        <begin position="5"/>
        <end position="141"/>
    </location>
</feature>
<dbReference type="RefSeq" id="WP_123678466.1">
    <property type="nucleotide sequence ID" value="NZ_RJKL01000001.1"/>
</dbReference>
<evidence type="ECO:0000313" key="7">
    <source>
        <dbReference type="EMBL" id="ROP31738.1"/>
    </source>
</evidence>
<name>A0A3N1GNE5_9ACTN</name>
<dbReference type="GO" id="GO:0005198">
    <property type="term" value="F:structural molecule activity"/>
    <property type="evidence" value="ECO:0007669"/>
    <property type="project" value="UniProtKB-UniRule"/>
</dbReference>
<comment type="function">
    <text evidence="4">Flagellin is the subunit protein which polymerizes to form the filaments of bacterial flagella.</text>
</comment>
<reference evidence="7 8" key="1">
    <citation type="submission" date="2018-11" db="EMBL/GenBank/DDBJ databases">
        <title>Sequencing the genomes of 1000 actinobacteria strains.</title>
        <authorList>
            <person name="Klenk H.-P."/>
        </authorList>
    </citation>
    <scope>NUCLEOTIDE SEQUENCE [LARGE SCALE GENOMIC DNA]</scope>
    <source>
        <strain evidence="7 8">DSM 43634</strain>
    </source>
</reference>
<keyword evidence="7" id="KW-0969">Cilium</keyword>
<evidence type="ECO:0000313" key="8">
    <source>
        <dbReference type="Proteomes" id="UP000271683"/>
    </source>
</evidence>
<feature type="domain" description="Flagellin C-terminal" evidence="6">
    <location>
        <begin position="290"/>
        <end position="375"/>
    </location>
</feature>
<keyword evidence="4" id="KW-0964">Secreted</keyword>
<dbReference type="Gene3D" id="1.20.1330.10">
    <property type="entry name" value="f41 fragment of flagellin, N-terminal domain"/>
    <property type="match status" value="1"/>
</dbReference>
<evidence type="ECO:0000259" key="6">
    <source>
        <dbReference type="Pfam" id="PF00700"/>
    </source>
</evidence>
<proteinExistence type="inferred from homology"/>
<comment type="similarity">
    <text evidence="1 4">Belongs to the bacterial flagellin family.</text>
</comment>
<keyword evidence="3 4" id="KW-0975">Bacterial flagellum</keyword>
<evidence type="ECO:0000259" key="5">
    <source>
        <dbReference type="Pfam" id="PF00669"/>
    </source>
</evidence>
<gene>
    <name evidence="7" type="ORF">EDD30_4661</name>
</gene>
<dbReference type="InterPro" id="IPR001492">
    <property type="entry name" value="Flagellin"/>
</dbReference>
<dbReference type="Pfam" id="PF00669">
    <property type="entry name" value="Flagellin_N"/>
    <property type="match status" value="1"/>
</dbReference>
<keyword evidence="7" id="KW-0282">Flagellum</keyword>
<comment type="caution">
    <text evidence="7">The sequence shown here is derived from an EMBL/GenBank/DDBJ whole genome shotgun (WGS) entry which is preliminary data.</text>
</comment>
<evidence type="ECO:0000256" key="4">
    <source>
        <dbReference type="RuleBase" id="RU362073"/>
    </source>
</evidence>
<keyword evidence="7" id="KW-0966">Cell projection</keyword>
<dbReference type="PANTHER" id="PTHR42792">
    <property type="entry name" value="FLAGELLIN"/>
    <property type="match status" value="1"/>
</dbReference>
<evidence type="ECO:0000256" key="3">
    <source>
        <dbReference type="ARBA" id="ARBA00023143"/>
    </source>
</evidence>
<dbReference type="Gene3D" id="3.30.70.2120">
    <property type="match status" value="1"/>
</dbReference>
<accession>A0A3N1GNE5</accession>
<sequence>MGLRINQNIAAQNAYRSLSVSDNQMSKSLEKLSSGFRINRAADDAAGLAISEGLRSQVGGLKVAVRNAQDGVSVVQTAEGALNEVHSILQRMRDLGVQAGNDSNNDEARANIATEVSSLNDELKRIGNSTNFNGTNLLDGTAGAAGDGKMKFQVGADGDANSQIEVDLASANVKDIADTLTNKTTITGALPGMGSTMTFTDGTNDASVAFAAAPADVAAQVVVLNNDDDFNNHFVASTDDTGNLVVSSKTGKDVSGGTAATADATFGIAGNSGVRSGLSFTDATSAQSAITALDGKISQVSTARAQLGAYQNRLEHTINNANVAVENLSASESRIRDTDMAQEMMSFTRSQILTQAGTAMLSQANQSQQGVLSLLR</sequence>
<dbReference type="SUPFAM" id="SSF64518">
    <property type="entry name" value="Phase 1 flagellin"/>
    <property type="match status" value="1"/>
</dbReference>
<dbReference type="Proteomes" id="UP000271683">
    <property type="component" value="Unassembled WGS sequence"/>
</dbReference>
<dbReference type="PANTHER" id="PTHR42792:SF2">
    <property type="entry name" value="FLAGELLIN"/>
    <property type="match status" value="1"/>
</dbReference>
<dbReference type="InterPro" id="IPR046358">
    <property type="entry name" value="Flagellin_C"/>
</dbReference>
<dbReference type="EMBL" id="RJKL01000001">
    <property type="protein sequence ID" value="ROP31738.1"/>
    <property type="molecule type" value="Genomic_DNA"/>
</dbReference>
<dbReference type="OrthoDB" id="9796789at2"/>
<evidence type="ECO:0000256" key="2">
    <source>
        <dbReference type="ARBA" id="ARBA00020110"/>
    </source>
</evidence>
<dbReference type="Pfam" id="PF00700">
    <property type="entry name" value="Flagellin_C"/>
    <property type="match status" value="1"/>
</dbReference>
<organism evidence="7 8">
    <name type="scientific">Couchioplanes caeruleus</name>
    <dbReference type="NCBI Taxonomy" id="56438"/>
    <lineage>
        <taxon>Bacteria</taxon>
        <taxon>Bacillati</taxon>
        <taxon>Actinomycetota</taxon>
        <taxon>Actinomycetes</taxon>
        <taxon>Micromonosporales</taxon>
        <taxon>Micromonosporaceae</taxon>
        <taxon>Couchioplanes</taxon>
    </lineage>
</organism>
<dbReference type="GO" id="GO:0005576">
    <property type="term" value="C:extracellular region"/>
    <property type="evidence" value="ECO:0007669"/>
    <property type="project" value="UniProtKB-SubCell"/>
</dbReference>
<dbReference type="GO" id="GO:0009288">
    <property type="term" value="C:bacterial-type flagellum"/>
    <property type="evidence" value="ECO:0007669"/>
    <property type="project" value="UniProtKB-SubCell"/>
</dbReference>
<dbReference type="PRINTS" id="PR00207">
    <property type="entry name" value="FLAGELLIN"/>
</dbReference>
<dbReference type="InterPro" id="IPR042187">
    <property type="entry name" value="Flagellin_C_sub2"/>
</dbReference>
<dbReference type="AlphaFoldDB" id="A0A3N1GNE5"/>
<evidence type="ECO:0000256" key="1">
    <source>
        <dbReference type="ARBA" id="ARBA00005709"/>
    </source>
</evidence>
<dbReference type="InterPro" id="IPR001029">
    <property type="entry name" value="Flagellin_N"/>
</dbReference>
<dbReference type="Gene3D" id="6.10.10.10">
    <property type="entry name" value="Flagellar export chaperone, C-terminal domain"/>
    <property type="match status" value="1"/>
</dbReference>
<protein>
    <recommendedName>
        <fullName evidence="2 4">Flagellin</fullName>
    </recommendedName>
</protein>
<comment type="subcellular location">
    <subcellularLocation>
        <location evidence="4">Secreted</location>
    </subcellularLocation>
    <subcellularLocation>
        <location evidence="4">Bacterial flagellum</location>
    </subcellularLocation>
</comment>